<evidence type="ECO:0000256" key="3">
    <source>
        <dbReference type="ARBA" id="ARBA00022475"/>
    </source>
</evidence>
<dbReference type="NCBIfam" id="TIGR01411">
    <property type="entry name" value="tatAE"/>
    <property type="match status" value="1"/>
</dbReference>
<accession>A0A6J7XVG4</accession>
<dbReference type="PANTHER" id="PTHR42982">
    <property type="entry name" value="SEC-INDEPENDENT PROTEIN TRANSLOCASE PROTEIN TATA"/>
    <property type="match status" value="1"/>
</dbReference>
<evidence type="ECO:0000256" key="5">
    <source>
        <dbReference type="ARBA" id="ARBA00022927"/>
    </source>
</evidence>
<dbReference type="NCBIfam" id="NF001854">
    <property type="entry name" value="PRK00575.1"/>
    <property type="match status" value="1"/>
</dbReference>
<dbReference type="Gene3D" id="1.20.5.3310">
    <property type="match status" value="1"/>
</dbReference>
<dbReference type="GO" id="GO:0043953">
    <property type="term" value="P:protein transport by the Tat complex"/>
    <property type="evidence" value="ECO:0007669"/>
    <property type="project" value="InterPro"/>
</dbReference>
<evidence type="ECO:0000256" key="2">
    <source>
        <dbReference type="ARBA" id="ARBA00022448"/>
    </source>
</evidence>
<keyword evidence="3" id="KW-1003">Cell membrane</keyword>
<evidence type="ECO:0000256" key="1">
    <source>
        <dbReference type="ARBA" id="ARBA00004162"/>
    </source>
</evidence>
<dbReference type="AlphaFoldDB" id="A0A6J7XVG4"/>
<organism evidence="9">
    <name type="scientific">freshwater metagenome</name>
    <dbReference type="NCBI Taxonomy" id="449393"/>
    <lineage>
        <taxon>unclassified sequences</taxon>
        <taxon>metagenomes</taxon>
        <taxon>ecological metagenomes</taxon>
    </lineage>
</organism>
<dbReference type="HAMAP" id="MF_00236">
    <property type="entry name" value="TatA_E"/>
    <property type="match status" value="1"/>
</dbReference>
<reference evidence="9" key="1">
    <citation type="submission" date="2020-05" db="EMBL/GenBank/DDBJ databases">
        <authorList>
            <person name="Chiriac C."/>
            <person name="Salcher M."/>
            <person name="Ghai R."/>
            <person name="Kavagutti S V."/>
        </authorList>
    </citation>
    <scope>NUCLEOTIDE SEQUENCE</scope>
</reference>
<dbReference type="InterPro" id="IPR003369">
    <property type="entry name" value="TatA/B/E"/>
</dbReference>
<comment type="subcellular location">
    <subcellularLocation>
        <location evidence="1">Cell membrane</location>
        <topology evidence="1">Single-pass membrane protein</topology>
    </subcellularLocation>
</comment>
<dbReference type="InterPro" id="IPR006312">
    <property type="entry name" value="TatA/E"/>
</dbReference>
<evidence type="ECO:0000256" key="8">
    <source>
        <dbReference type="ARBA" id="ARBA00023136"/>
    </source>
</evidence>
<keyword evidence="5" id="KW-0653">Protein transport</keyword>
<sequence>MFLKEPSHILILLLVVLFLFGAKRLPDSARSIGKSMRIFKSEIKDINQDEKKTSPEDSSEK</sequence>
<keyword evidence="2" id="KW-0813">Transport</keyword>
<evidence type="ECO:0000313" key="9">
    <source>
        <dbReference type="EMBL" id="CAB5239777.1"/>
    </source>
</evidence>
<dbReference type="GO" id="GO:0005886">
    <property type="term" value="C:plasma membrane"/>
    <property type="evidence" value="ECO:0007669"/>
    <property type="project" value="UniProtKB-SubCell"/>
</dbReference>
<gene>
    <name evidence="9" type="ORF">UFOPK3554_00469</name>
</gene>
<keyword evidence="7" id="KW-0811">Translocation</keyword>
<dbReference type="PANTHER" id="PTHR42982:SF8">
    <property type="entry name" value="SEC-INDEPENDENT PROTEIN TRANSLOCASE PROTEIN TATA"/>
    <property type="match status" value="1"/>
</dbReference>
<dbReference type="Pfam" id="PF02416">
    <property type="entry name" value="TatA_B_E"/>
    <property type="match status" value="1"/>
</dbReference>
<evidence type="ECO:0000256" key="4">
    <source>
        <dbReference type="ARBA" id="ARBA00022692"/>
    </source>
</evidence>
<keyword evidence="4" id="KW-0812">Transmembrane</keyword>
<evidence type="ECO:0000256" key="7">
    <source>
        <dbReference type="ARBA" id="ARBA00023010"/>
    </source>
</evidence>
<keyword evidence="6" id="KW-1133">Transmembrane helix</keyword>
<keyword evidence="8" id="KW-0472">Membrane</keyword>
<evidence type="ECO:0000256" key="6">
    <source>
        <dbReference type="ARBA" id="ARBA00022989"/>
    </source>
</evidence>
<dbReference type="EMBL" id="CAFBSG010000005">
    <property type="protein sequence ID" value="CAB5239777.1"/>
    <property type="molecule type" value="Genomic_DNA"/>
</dbReference>
<proteinExistence type="inferred from homology"/>
<protein>
    <submittedName>
        <fullName evidence="9">Unannotated protein</fullName>
    </submittedName>
</protein>
<name>A0A6J7XVG4_9ZZZZ</name>